<proteinExistence type="predicted"/>
<geneLocation type="plasmid" evidence="2">
    <name>pb18-3</name>
</geneLocation>
<sequence>MNFPLPPLYLRFDVPTCLINHNRLINGSMAITQGDKISIAVCTPAAHEYQQYAVAYVYSQLMQLIYPDHALEPMDISFSLPNTKHGERFANHYELKKFITQNDMEILTDESGNDYFCHTFLPSCVWTGDHYQTNPVGFGEVEFCGAINQHEYDATPESLRIDVAALVNAVKFPMINTVIMGECFEWKTLPKCLGFNWNGSAIVD</sequence>
<organism evidence="1 2">
    <name type="scientific">Acinetobacter indicus</name>
    <dbReference type="NCBI Taxonomy" id="756892"/>
    <lineage>
        <taxon>Bacteria</taxon>
        <taxon>Pseudomonadati</taxon>
        <taxon>Pseudomonadota</taxon>
        <taxon>Gammaproteobacteria</taxon>
        <taxon>Moraxellales</taxon>
        <taxon>Moraxellaceae</taxon>
        <taxon>Acinetobacter</taxon>
    </lineage>
</organism>
<name>A0A6C0Y7Q2_9GAMM</name>
<protein>
    <submittedName>
        <fullName evidence="1">Uncharacterized protein</fullName>
    </submittedName>
</protein>
<gene>
    <name evidence="1" type="ORF">FSC09_17420</name>
</gene>
<dbReference type="RefSeq" id="WP_163146698.1">
    <property type="nucleotide sequence ID" value="NZ_CP044458.1"/>
</dbReference>
<dbReference type="AlphaFoldDB" id="A0A6C0Y7Q2"/>
<accession>A0A6C0Y7Q2</accession>
<dbReference type="EMBL" id="CP044458">
    <property type="protein sequence ID" value="QIC72139.1"/>
    <property type="molecule type" value="Genomic_DNA"/>
</dbReference>
<evidence type="ECO:0000313" key="1">
    <source>
        <dbReference type="EMBL" id="QIC72139.1"/>
    </source>
</evidence>
<dbReference type="Proteomes" id="UP000503440">
    <property type="component" value="Plasmid pB18-3"/>
</dbReference>
<evidence type="ECO:0000313" key="2">
    <source>
        <dbReference type="Proteomes" id="UP000503440"/>
    </source>
</evidence>
<reference evidence="1 2" key="1">
    <citation type="submission" date="2019-09" db="EMBL/GenBank/DDBJ databases">
        <title>Non-baumannii Acinetobacter spp. carrying blaNDM-1 isolated in China.</title>
        <authorList>
            <person name="Cui C."/>
            <person name="Chen C."/>
            <person name="Sun J."/>
            <person name="Liu Y."/>
        </authorList>
    </citation>
    <scope>NUCLEOTIDE SEQUENCE [LARGE SCALE GENOMIC DNA]</scope>
    <source>
        <strain evidence="1 2">B18</strain>
        <plasmid evidence="2">pb18-3</plasmid>
    </source>
</reference>
<keyword evidence="1" id="KW-0614">Plasmid</keyword>